<dbReference type="EMBL" id="VAHF01000007">
    <property type="protein sequence ID" value="TXG59159.1"/>
    <property type="molecule type" value="Genomic_DNA"/>
</dbReference>
<feature type="compositionally biased region" description="Basic and acidic residues" evidence="4">
    <location>
        <begin position="242"/>
        <end position="255"/>
    </location>
</feature>
<dbReference type="OrthoDB" id="1925835at2759"/>
<keyword evidence="3" id="KW-0560">Oxidoreductase</keyword>
<proteinExistence type="inferred from homology"/>
<comment type="cofactor">
    <cofactor evidence="1">
        <name>pyrroloquinoline quinone</name>
        <dbReference type="ChEBI" id="CHEBI:58442"/>
    </cofactor>
</comment>
<dbReference type="InterPro" id="IPR016024">
    <property type="entry name" value="ARM-type_fold"/>
</dbReference>
<evidence type="ECO:0000256" key="1">
    <source>
        <dbReference type="ARBA" id="ARBA00001931"/>
    </source>
</evidence>
<evidence type="ECO:0000313" key="6">
    <source>
        <dbReference type="EMBL" id="TXG59159.1"/>
    </source>
</evidence>
<dbReference type="InterPro" id="IPR011047">
    <property type="entry name" value="Quinoprotein_ADH-like_sf"/>
</dbReference>
<reference evidence="7" key="1">
    <citation type="journal article" date="2019" name="Gigascience">
        <title>De novo genome assembly of the endangered Acer yangbiense, a plant species with extremely small populations endemic to Yunnan Province, China.</title>
        <authorList>
            <person name="Yang J."/>
            <person name="Wariss H.M."/>
            <person name="Tao L."/>
            <person name="Zhang R."/>
            <person name="Yun Q."/>
            <person name="Hollingsworth P."/>
            <person name="Dao Z."/>
            <person name="Luo G."/>
            <person name="Guo H."/>
            <person name="Ma Y."/>
            <person name="Sun W."/>
        </authorList>
    </citation>
    <scope>NUCLEOTIDE SEQUENCE [LARGE SCALE GENOMIC DNA]</scope>
    <source>
        <strain evidence="7">cv. Malutang</strain>
    </source>
</reference>
<dbReference type="Gene3D" id="2.140.10.10">
    <property type="entry name" value="Quinoprotein alcohol dehydrogenase-like superfamily"/>
    <property type="match status" value="1"/>
</dbReference>
<dbReference type="SMART" id="SM00564">
    <property type="entry name" value="PQQ"/>
    <property type="match status" value="1"/>
</dbReference>
<name>A0A5C7HQR7_9ROSI</name>
<evidence type="ECO:0000256" key="2">
    <source>
        <dbReference type="ARBA" id="ARBA00008156"/>
    </source>
</evidence>
<evidence type="ECO:0000313" key="7">
    <source>
        <dbReference type="Proteomes" id="UP000323000"/>
    </source>
</evidence>
<comment type="similarity">
    <text evidence="2">Belongs to the bacterial PQQ dehydrogenase family.</text>
</comment>
<feature type="domain" description="Pyrrolo-quinoline quinone repeat" evidence="5">
    <location>
        <begin position="3"/>
        <end position="65"/>
    </location>
</feature>
<evidence type="ECO:0000256" key="3">
    <source>
        <dbReference type="ARBA" id="ARBA00023002"/>
    </source>
</evidence>
<protein>
    <recommendedName>
        <fullName evidence="5">Pyrrolo-quinoline quinone repeat domain-containing protein</fullName>
    </recommendedName>
</protein>
<keyword evidence="7" id="KW-1185">Reference proteome</keyword>
<dbReference type="InterPro" id="IPR018247">
    <property type="entry name" value="EF_Hand_1_Ca_BS"/>
</dbReference>
<dbReference type="PANTHER" id="PTHR32303:SF10">
    <property type="entry name" value="OUTER MEMBRANE PROTEIN ASSEMBLY FACTOR BAMB"/>
    <property type="match status" value="1"/>
</dbReference>
<dbReference type="Proteomes" id="UP000323000">
    <property type="component" value="Chromosome 7"/>
</dbReference>
<feature type="region of interest" description="Disordered" evidence="4">
    <location>
        <begin position="233"/>
        <end position="290"/>
    </location>
</feature>
<evidence type="ECO:0000259" key="5">
    <source>
        <dbReference type="Pfam" id="PF13360"/>
    </source>
</evidence>
<dbReference type="PANTHER" id="PTHR32303">
    <property type="entry name" value="QUINOPROTEIN ALCOHOL DEHYDROGENASE (CYTOCHROME C)"/>
    <property type="match status" value="1"/>
</dbReference>
<dbReference type="PROSITE" id="PS00018">
    <property type="entry name" value="EF_HAND_1"/>
    <property type="match status" value="1"/>
</dbReference>
<feature type="compositionally biased region" description="Low complexity" evidence="4">
    <location>
        <begin position="258"/>
        <end position="276"/>
    </location>
</feature>
<dbReference type="InterPro" id="IPR018391">
    <property type="entry name" value="PQQ_b-propeller_rpt"/>
</dbReference>
<gene>
    <name evidence="6" type="ORF">EZV62_016988</name>
</gene>
<organism evidence="6 7">
    <name type="scientific">Acer yangbiense</name>
    <dbReference type="NCBI Taxonomy" id="1000413"/>
    <lineage>
        <taxon>Eukaryota</taxon>
        <taxon>Viridiplantae</taxon>
        <taxon>Streptophyta</taxon>
        <taxon>Embryophyta</taxon>
        <taxon>Tracheophyta</taxon>
        <taxon>Spermatophyta</taxon>
        <taxon>Magnoliopsida</taxon>
        <taxon>eudicotyledons</taxon>
        <taxon>Gunneridae</taxon>
        <taxon>Pentapetalae</taxon>
        <taxon>rosids</taxon>
        <taxon>malvids</taxon>
        <taxon>Sapindales</taxon>
        <taxon>Sapindaceae</taxon>
        <taxon>Hippocastanoideae</taxon>
        <taxon>Acereae</taxon>
        <taxon>Acer</taxon>
    </lineage>
</organism>
<dbReference type="SUPFAM" id="SSF48371">
    <property type="entry name" value="ARM repeat"/>
    <property type="match status" value="1"/>
</dbReference>
<dbReference type="Pfam" id="PF13360">
    <property type="entry name" value="PQQ_2"/>
    <property type="match status" value="1"/>
</dbReference>
<dbReference type="InterPro" id="IPR002372">
    <property type="entry name" value="PQQ_rpt_dom"/>
</dbReference>
<sequence>MVAMDARNGEILWSIADPSNALAFGPVTLANGVLFAGSTHGKGPIYAMNATTGKVLWSYDTGGTVYRGIALPPLARMMLPNKGSTVRTAAWALSNLIKGPDPKAATELIRVDGRSNSSSFEESTLWDEELATEVAWVVVYLSALSNIATGILVKSNVLQLLVERLATSNSLQLLIPLRNTNYIPVQLTVSIVEEYPEKPEVGVKAEEQLQSSSSGTRKKVTFDSNVRTYEHILPEHVSGTLPEKDEVGTKEEESLGKSGHSQPSSAASSITSSSGSYLPNHRYQNCRECDDEEDKIDYEDTDLDDEDDDGVVDYDDMYEEDGIVESKIDVAKEEIEEAVKPIRGNRSARDRSAYIHSIRNPVENLTQWKALKMKGKLQSEQ</sequence>
<dbReference type="AlphaFoldDB" id="A0A5C7HQR7"/>
<evidence type="ECO:0000256" key="4">
    <source>
        <dbReference type="SAM" id="MobiDB-lite"/>
    </source>
</evidence>
<dbReference type="GO" id="GO:0016491">
    <property type="term" value="F:oxidoreductase activity"/>
    <property type="evidence" value="ECO:0007669"/>
    <property type="project" value="UniProtKB-KW"/>
</dbReference>
<comment type="caution">
    <text evidence="6">The sequence shown here is derived from an EMBL/GenBank/DDBJ whole genome shotgun (WGS) entry which is preliminary data.</text>
</comment>
<accession>A0A5C7HQR7</accession>
<dbReference type="Gene3D" id="1.25.10.10">
    <property type="entry name" value="Leucine-rich Repeat Variant"/>
    <property type="match status" value="1"/>
</dbReference>
<dbReference type="SUPFAM" id="SSF50998">
    <property type="entry name" value="Quinoprotein alcohol dehydrogenase-like"/>
    <property type="match status" value="1"/>
</dbReference>
<feature type="region of interest" description="Disordered" evidence="4">
    <location>
        <begin position="201"/>
        <end position="220"/>
    </location>
</feature>
<dbReference type="InterPro" id="IPR011989">
    <property type="entry name" value="ARM-like"/>
</dbReference>